<organism evidence="11 12">
    <name type="scientific">Paraoerskovia sediminicola</name>
    <dbReference type="NCBI Taxonomy" id="1138587"/>
    <lineage>
        <taxon>Bacteria</taxon>
        <taxon>Bacillati</taxon>
        <taxon>Actinomycetota</taxon>
        <taxon>Actinomycetes</taxon>
        <taxon>Micrococcales</taxon>
        <taxon>Cellulomonadaceae</taxon>
        <taxon>Paraoerskovia</taxon>
    </lineage>
</organism>
<evidence type="ECO:0000256" key="1">
    <source>
        <dbReference type="ARBA" id="ARBA00001970"/>
    </source>
</evidence>
<keyword evidence="6" id="KW-0560">Oxidoreductase</keyword>
<evidence type="ECO:0000313" key="12">
    <source>
        <dbReference type="Proteomes" id="UP001321475"/>
    </source>
</evidence>
<dbReference type="SUPFAM" id="SSF54909">
    <property type="entry name" value="Dimeric alpha+beta barrel"/>
    <property type="match status" value="1"/>
</dbReference>
<dbReference type="InterPro" id="IPR011008">
    <property type="entry name" value="Dimeric_a/b-barrel"/>
</dbReference>
<evidence type="ECO:0000256" key="7">
    <source>
        <dbReference type="ARBA" id="ARBA00023004"/>
    </source>
</evidence>
<dbReference type="PROSITE" id="PS51404">
    <property type="entry name" value="DYP_PEROXIDASE"/>
    <property type="match status" value="1"/>
</dbReference>
<name>A0ABN6XBF0_9CELL</name>
<dbReference type="InterPro" id="IPR006314">
    <property type="entry name" value="Dyp_peroxidase"/>
</dbReference>
<keyword evidence="7" id="KW-0408">Iron</keyword>
<evidence type="ECO:0000313" key="11">
    <source>
        <dbReference type="EMBL" id="BDZ42035.1"/>
    </source>
</evidence>
<reference evidence="12" key="1">
    <citation type="journal article" date="2019" name="Int. J. Syst. Evol. Microbiol.">
        <title>The Global Catalogue of Microorganisms (GCM) 10K type strain sequencing project: providing services to taxonomists for standard genome sequencing and annotation.</title>
        <authorList>
            <consortium name="The Broad Institute Genomics Platform"/>
            <consortium name="The Broad Institute Genome Sequencing Center for Infectious Disease"/>
            <person name="Wu L."/>
            <person name="Ma J."/>
        </authorList>
    </citation>
    <scope>NUCLEOTIDE SEQUENCE [LARGE SCALE GENOMIC DNA]</scope>
    <source>
        <strain evidence="12">NBRC 108565</strain>
    </source>
</reference>
<keyword evidence="2" id="KW-0575">Peroxidase</keyword>
<feature type="region of interest" description="Disordered" evidence="9">
    <location>
        <begin position="119"/>
        <end position="138"/>
    </location>
</feature>
<keyword evidence="5" id="KW-0732">Signal</keyword>
<dbReference type="EMBL" id="AP027729">
    <property type="protein sequence ID" value="BDZ42035.1"/>
    <property type="molecule type" value="Genomic_DNA"/>
</dbReference>
<comment type="cofactor">
    <cofactor evidence="1">
        <name>heme b</name>
        <dbReference type="ChEBI" id="CHEBI:60344"/>
    </cofactor>
</comment>
<evidence type="ECO:0000256" key="4">
    <source>
        <dbReference type="ARBA" id="ARBA00022723"/>
    </source>
</evidence>
<evidence type="ECO:0000256" key="8">
    <source>
        <dbReference type="ARBA" id="ARBA00025737"/>
    </source>
</evidence>
<gene>
    <name evidence="11" type="ORF">GCM10025865_13340</name>
</gene>
<evidence type="ECO:0000256" key="5">
    <source>
        <dbReference type="ARBA" id="ARBA00022729"/>
    </source>
</evidence>
<evidence type="ECO:0000256" key="6">
    <source>
        <dbReference type="ARBA" id="ARBA00023002"/>
    </source>
</evidence>
<protein>
    <recommendedName>
        <fullName evidence="10">Dyp-type peroxidase C-terminal domain-containing protein</fullName>
    </recommendedName>
</protein>
<comment type="similarity">
    <text evidence="8">Belongs to the DyP-type peroxidase family.</text>
</comment>
<evidence type="ECO:0000256" key="9">
    <source>
        <dbReference type="SAM" id="MobiDB-lite"/>
    </source>
</evidence>
<feature type="region of interest" description="Disordered" evidence="9">
    <location>
        <begin position="159"/>
        <end position="207"/>
    </location>
</feature>
<proteinExistence type="inferred from homology"/>
<feature type="domain" description="Dyp-type peroxidase C-terminal" evidence="10">
    <location>
        <begin position="48"/>
        <end position="159"/>
    </location>
</feature>
<feature type="compositionally biased region" description="Low complexity" evidence="9">
    <location>
        <begin position="180"/>
        <end position="189"/>
    </location>
</feature>
<evidence type="ECO:0000256" key="3">
    <source>
        <dbReference type="ARBA" id="ARBA00022617"/>
    </source>
</evidence>
<dbReference type="PANTHER" id="PTHR30521">
    <property type="entry name" value="DEFERROCHELATASE/PEROXIDASE"/>
    <property type="match status" value="1"/>
</dbReference>
<dbReference type="PANTHER" id="PTHR30521:SF4">
    <property type="entry name" value="DEFERROCHELATASE"/>
    <property type="match status" value="1"/>
</dbReference>
<dbReference type="Pfam" id="PF20628">
    <property type="entry name" value="Dyp_perox_C"/>
    <property type="match status" value="1"/>
</dbReference>
<evidence type="ECO:0000256" key="2">
    <source>
        <dbReference type="ARBA" id="ARBA00022559"/>
    </source>
</evidence>
<keyword evidence="4" id="KW-0479">Metal-binding</keyword>
<evidence type="ECO:0000259" key="10">
    <source>
        <dbReference type="Pfam" id="PF20628"/>
    </source>
</evidence>
<dbReference type="RefSeq" id="WP_286219088.1">
    <property type="nucleotide sequence ID" value="NZ_AP027729.1"/>
</dbReference>
<sequence>MLQIRSDDGVVVALARDTLLRDLAASCGATERWRAAGFVPALEGGPANRNIVGFHDGLSIPRTAADVDEAVWLDGVDTGTGTVAGPAGATTMVVRQMPVDTAAFTALAVERQNEIVGRDRDTGAPLSGGVALDDPDIGAKDETGQVLIPLDAHVRRAHPCPRASTPSCCGAATRSPTRASTGSCSSPSSVTWIRSSGPSSGSTRAMP</sequence>
<keyword evidence="3" id="KW-0349">Heme</keyword>
<dbReference type="InterPro" id="IPR048328">
    <property type="entry name" value="Dyp_perox_C"/>
</dbReference>
<accession>A0ABN6XBF0</accession>
<dbReference type="Proteomes" id="UP001321475">
    <property type="component" value="Chromosome"/>
</dbReference>
<keyword evidence="12" id="KW-1185">Reference proteome</keyword>
<feature type="compositionally biased region" description="Polar residues" evidence="9">
    <location>
        <begin position="190"/>
        <end position="207"/>
    </location>
</feature>